<keyword evidence="3" id="KW-1185">Reference proteome</keyword>
<evidence type="ECO:0000313" key="3">
    <source>
        <dbReference type="Proteomes" id="UP000182229"/>
    </source>
</evidence>
<dbReference type="AlphaFoldDB" id="A0A1L9B3L7"/>
<dbReference type="STRING" id="83449.BON30_30400"/>
<dbReference type="GO" id="GO:0046503">
    <property type="term" value="P:glycerolipid catabolic process"/>
    <property type="evidence" value="ECO:0007669"/>
    <property type="project" value="TreeGrafter"/>
</dbReference>
<evidence type="ECO:0000259" key="1">
    <source>
        <dbReference type="Pfam" id="PF00561"/>
    </source>
</evidence>
<protein>
    <recommendedName>
        <fullName evidence="1">AB hydrolase-1 domain-containing protein</fullName>
    </recommendedName>
</protein>
<dbReference type="Gene3D" id="3.40.50.1820">
    <property type="entry name" value="alpha/beta hydrolase"/>
    <property type="match status" value="1"/>
</dbReference>
<reference evidence="2 3" key="2">
    <citation type="submission" date="2016-12" db="EMBL/GenBank/DDBJ databases">
        <title>Draft Genome Sequence of Cystobacter ferrugineus Strain Cbfe23.</title>
        <authorList>
            <person name="Akbar S."/>
            <person name="Dowd S.E."/>
            <person name="Stevens D.C."/>
        </authorList>
    </citation>
    <scope>NUCLEOTIDE SEQUENCE [LARGE SCALE GENOMIC DNA]</scope>
    <source>
        <strain evidence="2 3">Cbfe23</strain>
    </source>
</reference>
<organism evidence="2 3">
    <name type="scientific">Cystobacter ferrugineus</name>
    <dbReference type="NCBI Taxonomy" id="83449"/>
    <lineage>
        <taxon>Bacteria</taxon>
        <taxon>Pseudomonadati</taxon>
        <taxon>Myxococcota</taxon>
        <taxon>Myxococcia</taxon>
        <taxon>Myxococcales</taxon>
        <taxon>Cystobacterineae</taxon>
        <taxon>Archangiaceae</taxon>
        <taxon>Cystobacter</taxon>
    </lineage>
</organism>
<dbReference type="SUPFAM" id="SSF53474">
    <property type="entry name" value="alpha/beta-Hydrolases"/>
    <property type="match status" value="1"/>
</dbReference>
<reference evidence="3" key="1">
    <citation type="submission" date="2016-11" db="EMBL/GenBank/DDBJ databases">
        <authorList>
            <person name="Shukria A."/>
            <person name="Stevens D.C."/>
        </authorList>
    </citation>
    <scope>NUCLEOTIDE SEQUENCE [LARGE SCALE GENOMIC DNA]</scope>
    <source>
        <strain evidence="3">Cbfe23</strain>
    </source>
</reference>
<proteinExistence type="predicted"/>
<dbReference type="Pfam" id="PF00561">
    <property type="entry name" value="Abhydrolase_1"/>
    <property type="match status" value="1"/>
</dbReference>
<dbReference type="InterPro" id="IPR000073">
    <property type="entry name" value="AB_hydrolase_1"/>
</dbReference>
<comment type="caution">
    <text evidence="2">The sequence shown here is derived from an EMBL/GenBank/DDBJ whole genome shotgun (WGS) entry which is preliminary data.</text>
</comment>
<dbReference type="Proteomes" id="UP000182229">
    <property type="component" value="Unassembled WGS sequence"/>
</dbReference>
<dbReference type="EMBL" id="MPIN01000009">
    <property type="protein sequence ID" value="OJH36820.1"/>
    <property type="molecule type" value="Genomic_DNA"/>
</dbReference>
<accession>A0A1L9B3L7</accession>
<feature type="domain" description="AB hydrolase-1" evidence="1">
    <location>
        <begin position="20"/>
        <end position="274"/>
    </location>
</feature>
<evidence type="ECO:0000313" key="2">
    <source>
        <dbReference type="EMBL" id="OJH36820.1"/>
    </source>
</evidence>
<name>A0A1L9B3L7_9BACT</name>
<dbReference type="GO" id="GO:0004806">
    <property type="term" value="F:triacylglycerol lipase activity"/>
    <property type="evidence" value="ECO:0007669"/>
    <property type="project" value="TreeGrafter"/>
</dbReference>
<dbReference type="PANTHER" id="PTHR43433">
    <property type="entry name" value="HYDROLASE, ALPHA/BETA FOLD FAMILY PROTEIN"/>
    <property type="match status" value="1"/>
</dbReference>
<dbReference type="InterPro" id="IPR029058">
    <property type="entry name" value="AB_hydrolase_fold"/>
</dbReference>
<sequence>MVKSNGIELWTEGFGQPGNPPILLVMGASAQGILWPEELIEQLVAGGRYVIRYDHRDTGQSTSFDFQKNPYTLEDLAKDALGVLDAYGIAAAHLVGASMGGMICQLVSILHPERVLSLTVMMSTPLRTGIVETFQQAFQGKTPEGALPPPASRAIELQLAAASNPPRDREEAIDLQVKMARTMAASGVPFDEQECRRTVERIFNRARNPAAAMNHGFVPSPTREQAEALKHLRVPTLVIHGTDDPMFPAAHGVAVAERIPGAKLLMLEGMGHDIPRALFGELSRALLTHTGARA</sequence>
<dbReference type="PANTHER" id="PTHR43433:SF5">
    <property type="entry name" value="AB HYDROLASE-1 DOMAIN-CONTAINING PROTEIN"/>
    <property type="match status" value="1"/>
</dbReference>
<gene>
    <name evidence="2" type="ORF">BON30_30400</name>
</gene>
<dbReference type="InterPro" id="IPR050471">
    <property type="entry name" value="AB_hydrolase"/>
</dbReference>